<dbReference type="AlphaFoldDB" id="A0A6G1DQF5"/>
<reference evidence="2 3" key="1">
    <citation type="submission" date="2019-11" db="EMBL/GenBank/DDBJ databases">
        <title>Whole genome sequence of Oryza granulata.</title>
        <authorList>
            <person name="Li W."/>
        </authorList>
    </citation>
    <scope>NUCLEOTIDE SEQUENCE [LARGE SCALE GENOMIC DNA]</scope>
    <source>
        <strain evidence="3">cv. Menghai</strain>
        <tissue evidence="2">Leaf</tissue>
    </source>
</reference>
<organism evidence="2 3">
    <name type="scientific">Oryza meyeriana var. granulata</name>
    <dbReference type="NCBI Taxonomy" id="110450"/>
    <lineage>
        <taxon>Eukaryota</taxon>
        <taxon>Viridiplantae</taxon>
        <taxon>Streptophyta</taxon>
        <taxon>Embryophyta</taxon>
        <taxon>Tracheophyta</taxon>
        <taxon>Spermatophyta</taxon>
        <taxon>Magnoliopsida</taxon>
        <taxon>Liliopsida</taxon>
        <taxon>Poales</taxon>
        <taxon>Poaceae</taxon>
        <taxon>BOP clade</taxon>
        <taxon>Oryzoideae</taxon>
        <taxon>Oryzeae</taxon>
        <taxon>Oryzinae</taxon>
        <taxon>Oryza</taxon>
        <taxon>Oryza meyeriana</taxon>
    </lineage>
</organism>
<feature type="region of interest" description="Disordered" evidence="1">
    <location>
        <begin position="1"/>
        <end position="23"/>
    </location>
</feature>
<accession>A0A6G1DQF5</accession>
<dbReference type="Proteomes" id="UP000479710">
    <property type="component" value="Unassembled WGS sequence"/>
</dbReference>
<dbReference type="EMBL" id="SPHZ02000006">
    <property type="protein sequence ID" value="KAF0914848.1"/>
    <property type="molecule type" value="Genomic_DNA"/>
</dbReference>
<feature type="region of interest" description="Disordered" evidence="1">
    <location>
        <begin position="53"/>
        <end position="73"/>
    </location>
</feature>
<sequence>MAATVRKAAADEEEERVMPPLPPPAFFPMAAARRKSSKAMLVKSLGTNGLEASSARFAAPETHQLSTRQPAPRCRRTELVEGKGANGSSAPWSQTWWIWSCMSWICSSSRVVTASRVLQWLVSSGSRGEEDKRHHAYDCHNME</sequence>
<evidence type="ECO:0000313" key="2">
    <source>
        <dbReference type="EMBL" id="KAF0914848.1"/>
    </source>
</evidence>
<proteinExistence type="predicted"/>
<protein>
    <submittedName>
        <fullName evidence="2">Uncharacterized protein</fullName>
    </submittedName>
</protein>
<gene>
    <name evidence="2" type="ORF">E2562_032524</name>
</gene>
<comment type="caution">
    <text evidence="2">The sequence shown here is derived from an EMBL/GenBank/DDBJ whole genome shotgun (WGS) entry which is preliminary data.</text>
</comment>
<evidence type="ECO:0000256" key="1">
    <source>
        <dbReference type="SAM" id="MobiDB-lite"/>
    </source>
</evidence>
<keyword evidence="3" id="KW-1185">Reference proteome</keyword>
<evidence type="ECO:0000313" key="3">
    <source>
        <dbReference type="Proteomes" id="UP000479710"/>
    </source>
</evidence>
<name>A0A6G1DQF5_9ORYZ</name>